<dbReference type="Pfam" id="PF00505">
    <property type="entry name" value="HMG_box"/>
    <property type="match status" value="1"/>
</dbReference>
<dbReference type="InterPro" id="IPR036910">
    <property type="entry name" value="HMG_box_dom_sf"/>
</dbReference>
<dbReference type="GO" id="GO:0003677">
    <property type="term" value="F:DNA binding"/>
    <property type="evidence" value="ECO:0007669"/>
    <property type="project" value="UniProtKB-UniRule"/>
</dbReference>
<evidence type="ECO:0000256" key="2">
    <source>
        <dbReference type="PROSITE-ProRule" id="PRU00267"/>
    </source>
</evidence>
<reference evidence="5 6" key="1">
    <citation type="submission" date="2018-06" db="EMBL/GenBank/DDBJ databases">
        <title>A transcriptomic atlas of mushroom development highlights an independent origin of complex multicellularity.</title>
        <authorList>
            <consortium name="DOE Joint Genome Institute"/>
            <person name="Krizsan K."/>
            <person name="Almasi E."/>
            <person name="Merenyi Z."/>
            <person name="Sahu N."/>
            <person name="Viragh M."/>
            <person name="Koszo T."/>
            <person name="Mondo S."/>
            <person name="Kiss B."/>
            <person name="Balint B."/>
            <person name="Kues U."/>
            <person name="Barry K."/>
            <person name="Hegedus J.C."/>
            <person name="Henrissat B."/>
            <person name="Johnson J."/>
            <person name="Lipzen A."/>
            <person name="Ohm R."/>
            <person name="Nagy I."/>
            <person name="Pangilinan J."/>
            <person name="Yan J."/>
            <person name="Xiong Y."/>
            <person name="Grigoriev I.V."/>
            <person name="Hibbett D.S."/>
            <person name="Nagy L.G."/>
        </authorList>
    </citation>
    <scope>NUCLEOTIDE SEQUENCE [LARGE SCALE GENOMIC DNA]</scope>
    <source>
        <strain evidence="5 6">SZMC22713</strain>
    </source>
</reference>
<evidence type="ECO:0000313" key="6">
    <source>
        <dbReference type="Proteomes" id="UP000294933"/>
    </source>
</evidence>
<keyword evidence="2" id="KW-0539">Nucleus</keyword>
<keyword evidence="1 2" id="KW-0238">DNA-binding</keyword>
<dbReference type="PANTHER" id="PTHR48112">
    <property type="entry name" value="HIGH MOBILITY GROUP PROTEIN DSP1"/>
    <property type="match status" value="1"/>
</dbReference>
<feature type="DNA-binding region" description="HMG box" evidence="2">
    <location>
        <begin position="95"/>
        <end position="164"/>
    </location>
</feature>
<feature type="compositionally biased region" description="Basic and acidic residues" evidence="3">
    <location>
        <begin position="83"/>
        <end position="94"/>
    </location>
</feature>
<dbReference type="AlphaFoldDB" id="A0A4R5XG30"/>
<dbReference type="EMBL" id="ML170156">
    <property type="protein sequence ID" value="TDL29107.1"/>
    <property type="molecule type" value="Genomic_DNA"/>
</dbReference>
<dbReference type="SUPFAM" id="SSF47095">
    <property type="entry name" value="HMG-box"/>
    <property type="match status" value="1"/>
</dbReference>
<dbReference type="STRING" id="50990.A0A4R5XG30"/>
<protein>
    <recommendedName>
        <fullName evidence="4">HMG box domain-containing protein</fullName>
    </recommendedName>
</protein>
<gene>
    <name evidence="5" type="ORF">BD410DRAFT_779406</name>
</gene>
<dbReference type="OrthoDB" id="1919336at2759"/>
<evidence type="ECO:0000313" key="5">
    <source>
        <dbReference type="EMBL" id="TDL29107.1"/>
    </source>
</evidence>
<dbReference type="CDD" id="cd00084">
    <property type="entry name" value="HMG-box_SF"/>
    <property type="match status" value="1"/>
</dbReference>
<dbReference type="InterPro" id="IPR050342">
    <property type="entry name" value="HMGB"/>
</dbReference>
<dbReference type="PANTHER" id="PTHR48112:SF22">
    <property type="entry name" value="MITOCHONDRIAL TRANSCRIPTION FACTOR A, ISOFORM B"/>
    <property type="match status" value="1"/>
</dbReference>
<name>A0A4R5XG30_9AGAM</name>
<feature type="region of interest" description="Disordered" evidence="3">
    <location>
        <begin position="49"/>
        <end position="101"/>
    </location>
</feature>
<dbReference type="Gene3D" id="1.10.30.10">
    <property type="entry name" value="High mobility group box domain"/>
    <property type="match status" value="1"/>
</dbReference>
<evidence type="ECO:0000259" key="4">
    <source>
        <dbReference type="PROSITE" id="PS50118"/>
    </source>
</evidence>
<evidence type="ECO:0000256" key="1">
    <source>
        <dbReference type="ARBA" id="ARBA00023125"/>
    </source>
</evidence>
<dbReference type="GO" id="GO:0005634">
    <property type="term" value="C:nucleus"/>
    <property type="evidence" value="ECO:0007669"/>
    <property type="project" value="UniProtKB-UniRule"/>
</dbReference>
<feature type="domain" description="HMG box" evidence="4">
    <location>
        <begin position="95"/>
        <end position="164"/>
    </location>
</feature>
<keyword evidence="6" id="KW-1185">Reference proteome</keyword>
<proteinExistence type="predicted"/>
<dbReference type="SMART" id="SM00398">
    <property type="entry name" value="HMG"/>
    <property type="match status" value="1"/>
</dbReference>
<organism evidence="5 6">
    <name type="scientific">Rickenella mellea</name>
    <dbReference type="NCBI Taxonomy" id="50990"/>
    <lineage>
        <taxon>Eukaryota</taxon>
        <taxon>Fungi</taxon>
        <taxon>Dikarya</taxon>
        <taxon>Basidiomycota</taxon>
        <taxon>Agaricomycotina</taxon>
        <taxon>Agaricomycetes</taxon>
        <taxon>Hymenochaetales</taxon>
        <taxon>Rickenellaceae</taxon>
        <taxon>Rickenella</taxon>
    </lineage>
</organism>
<dbReference type="Proteomes" id="UP000294933">
    <property type="component" value="Unassembled WGS sequence"/>
</dbReference>
<accession>A0A4R5XG30</accession>
<dbReference type="InterPro" id="IPR009071">
    <property type="entry name" value="HMG_box_dom"/>
</dbReference>
<sequence length="237" mass="25144">MEAANSLRNAANFADGFVNLLKHSPGGAPVNINPAALANVLGDAANQIHTTTPEVKRGRKKKDAVPEGAEGEEGGKKKRKRGEKKEKVPRDPNAPKRPPSAYLLFQNEVRKEMMTKFPSMTYREVLAEISKVWTAMSEDDKAVRTTQSYRSSQRQHKSEWRARSRIVVRGGGSCSPPSSCGTFYHGPQQPCTRLISGIGETGVKEEGISSGSGSGASEGCGGIEAACGAACAGGDLG</sequence>
<dbReference type="PROSITE" id="PS50118">
    <property type="entry name" value="HMG_BOX_2"/>
    <property type="match status" value="1"/>
</dbReference>
<dbReference type="VEuPathDB" id="FungiDB:BD410DRAFT_779406"/>
<evidence type="ECO:0000256" key="3">
    <source>
        <dbReference type="SAM" id="MobiDB-lite"/>
    </source>
</evidence>